<sequence>MGSETLLKKELLRLRPKGEGSNPDCPQPEAFIPEMLRHIGSTDPELRDDLIYGTICRWTKQGKISPAAMRTLLRTAMDDNHLFYGIGEKGTDSVFTRSFSALILPVAVYMHKQNPFLSEDELHDMKTKIIRYLALEEDLRGYVEGKGWAHAAAHAADGLEPLAGLQSMTGTDLLGMLDAIRNKVCIGSYLYMNDEDERFANAAAAVFMREIVADDDIAGWIHQMADVPTGGSMTESETLRANTKLFLRSLYFKMLKEQRLLKFAHYLLERLNARNNY</sequence>
<dbReference type="Proteomes" id="UP000679779">
    <property type="component" value="Unassembled WGS sequence"/>
</dbReference>
<keyword evidence="2" id="KW-1185">Reference proteome</keyword>
<reference evidence="1" key="1">
    <citation type="submission" date="2021-03" db="EMBL/GenBank/DDBJ databases">
        <title>Antimicrobial resistance genes in bacteria isolated from Japanese honey, and their potential for conferring macrolide and lincosamide resistance in the American foulbrood pathogen Paenibacillus larvae.</title>
        <authorList>
            <person name="Okamoto M."/>
            <person name="Kumagai M."/>
            <person name="Kanamori H."/>
            <person name="Takamatsu D."/>
        </authorList>
    </citation>
    <scope>NUCLEOTIDE SEQUENCE</scope>
    <source>
        <strain evidence="1">J2TS6</strain>
    </source>
</reference>
<gene>
    <name evidence="1" type="ORF">J2TS6_30830</name>
</gene>
<evidence type="ECO:0000313" key="2">
    <source>
        <dbReference type="Proteomes" id="UP000679779"/>
    </source>
</evidence>
<organism evidence="1 2">
    <name type="scientific">Paenibacillus albilobatus</name>
    <dbReference type="NCBI Taxonomy" id="2716884"/>
    <lineage>
        <taxon>Bacteria</taxon>
        <taxon>Bacillati</taxon>
        <taxon>Bacillota</taxon>
        <taxon>Bacilli</taxon>
        <taxon>Bacillales</taxon>
        <taxon>Paenibacillaceae</taxon>
        <taxon>Paenibacillus</taxon>
    </lineage>
</organism>
<evidence type="ECO:0000313" key="1">
    <source>
        <dbReference type="EMBL" id="GIO31942.1"/>
    </source>
</evidence>
<comment type="caution">
    <text evidence="1">The sequence shown here is derived from an EMBL/GenBank/DDBJ whole genome shotgun (WGS) entry which is preliminary data.</text>
</comment>
<accession>A0A919XJL8</accession>
<name>A0A919XJL8_9BACL</name>
<dbReference type="EMBL" id="BORQ01000003">
    <property type="protein sequence ID" value="GIO31942.1"/>
    <property type="molecule type" value="Genomic_DNA"/>
</dbReference>
<protein>
    <submittedName>
        <fullName evidence="1">Membrane protein</fullName>
    </submittedName>
</protein>
<proteinExistence type="predicted"/>
<dbReference type="AlphaFoldDB" id="A0A919XJL8"/>
<dbReference type="InterPro" id="IPR021247">
    <property type="entry name" value="DUF2785"/>
</dbReference>
<dbReference type="RefSeq" id="WP_160044307.1">
    <property type="nucleotide sequence ID" value="NZ_BORQ01000003.1"/>
</dbReference>
<dbReference type="Pfam" id="PF10978">
    <property type="entry name" value="DUF2785"/>
    <property type="match status" value="1"/>
</dbReference>